<dbReference type="GO" id="GO:0070006">
    <property type="term" value="F:metalloaminopeptidase activity"/>
    <property type="evidence" value="ECO:0007669"/>
    <property type="project" value="InterPro"/>
</dbReference>
<dbReference type="Pfam" id="PF00557">
    <property type="entry name" value="Peptidase_M24"/>
    <property type="match status" value="1"/>
</dbReference>
<evidence type="ECO:0000259" key="12">
    <source>
        <dbReference type="Pfam" id="PF00557"/>
    </source>
</evidence>
<dbReference type="PROSITE" id="PS00491">
    <property type="entry name" value="PROLINE_PEPTIDASE"/>
    <property type="match status" value="1"/>
</dbReference>
<evidence type="ECO:0000256" key="4">
    <source>
        <dbReference type="ARBA" id="ARBA00012574"/>
    </source>
</evidence>
<dbReference type="AlphaFoldDB" id="A0A8S0R8M4"/>
<evidence type="ECO:0000256" key="9">
    <source>
        <dbReference type="ARBA" id="ARBA00023049"/>
    </source>
</evidence>
<dbReference type="Pfam" id="PF16189">
    <property type="entry name" value="Creatinase_N_2"/>
    <property type="match status" value="1"/>
</dbReference>
<organism evidence="15 16">
    <name type="scientific">Olea europaea subsp. europaea</name>
    <dbReference type="NCBI Taxonomy" id="158383"/>
    <lineage>
        <taxon>Eukaryota</taxon>
        <taxon>Viridiplantae</taxon>
        <taxon>Streptophyta</taxon>
        <taxon>Embryophyta</taxon>
        <taxon>Tracheophyta</taxon>
        <taxon>Spermatophyta</taxon>
        <taxon>Magnoliopsida</taxon>
        <taxon>eudicotyledons</taxon>
        <taxon>Gunneridae</taxon>
        <taxon>Pentapetalae</taxon>
        <taxon>asterids</taxon>
        <taxon>lamiids</taxon>
        <taxon>Lamiales</taxon>
        <taxon>Oleaceae</taxon>
        <taxon>Oleeae</taxon>
        <taxon>Olea</taxon>
    </lineage>
</organism>
<evidence type="ECO:0000256" key="7">
    <source>
        <dbReference type="ARBA" id="ARBA00022723"/>
    </source>
</evidence>
<dbReference type="InterPro" id="IPR032416">
    <property type="entry name" value="Peptidase_M24_C"/>
</dbReference>
<evidence type="ECO:0000256" key="8">
    <source>
        <dbReference type="ARBA" id="ARBA00022801"/>
    </source>
</evidence>
<evidence type="ECO:0000256" key="1">
    <source>
        <dbReference type="ARBA" id="ARBA00001424"/>
    </source>
</evidence>
<dbReference type="GO" id="GO:0005737">
    <property type="term" value="C:cytoplasm"/>
    <property type="evidence" value="ECO:0007669"/>
    <property type="project" value="UniProtKB-ARBA"/>
</dbReference>
<evidence type="ECO:0000256" key="2">
    <source>
        <dbReference type="ARBA" id="ARBA00001936"/>
    </source>
</evidence>
<evidence type="ECO:0000256" key="3">
    <source>
        <dbReference type="ARBA" id="ARBA00008766"/>
    </source>
</evidence>
<dbReference type="Gene3D" id="3.90.230.10">
    <property type="entry name" value="Creatinase/methionine aminopeptidase superfamily"/>
    <property type="match status" value="1"/>
</dbReference>
<comment type="similarity">
    <text evidence="3 11">Belongs to the peptidase M24B family.</text>
</comment>
<dbReference type="GO" id="GO:0046872">
    <property type="term" value="F:metal ion binding"/>
    <property type="evidence" value="ECO:0007669"/>
    <property type="project" value="UniProtKB-KW"/>
</dbReference>
<proteinExistence type="inferred from homology"/>
<accession>A0A8S0R8M4</accession>
<dbReference type="Proteomes" id="UP000594638">
    <property type="component" value="Unassembled WGS sequence"/>
</dbReference>
<dbReference type="FunFam" id="3.40.350.10:FF:000003">
    <property type="entry name" value="Xaa-pro aminopeptidase P"/>
    <property type="match status" value="1"/>
</dbReference>
<evidence type="ECO:0000313" key="16">
    <source>
        <dbReference type="Proteomes" id="UP000594638"/>
    </source>
</evidence>
<dbReference type="Pfam" id="PF16188">
    <property type="entry name" value="Peptidase_M24_C"/>
    <property type="match status" value="1"/>
</dbReference>
<keyword evidence="5 15" id="KW-0031">Aminopeptidase</keyword>
<dbReference type="CDD" id="cd01085">
    <property type="entry name" value="APP"/>
    <property type="match status" value="1"/>
</dbReference>
<dbReference type="InterPro" id="IPR050422">
    <property type="entry name" value="X-Pro_aminopeptidase_P"/>
</dbReference>
<dbReference type="OrthoDB" id="9995434at2759"/>
<comment type="cofactor">
    <cofactor evidence="2">
        <name>Mn(2+)</name>
        <dbReference type="ChEBI" id="CHEBI:29035"/>
    </cofactor>
</comment>
<dbReference type="Gene3D" id="3.40.350.10">
    <property type="entry name" value="Creatinase/prolidase N-terminal domain"/>
    <property type="match status" value="2"/>
</dbReference>
<keyword evidence="16" id="KW-1185">Reference proteome</keyword>
<keyword evidence="7 11" id="KW-0479">Metal-binding</keyword>
<dbReference type="PANTHER" id="PTHR43763">
    <property type="entry name" value="XAA-PRO AMINOPEPTIDASE 1"/>
    <property type="match status" value="1"/>
</dbReference>
<evidence type="ECO:0000259" key="14">
    <source>
        <dbReference type="Pfam" id="PF16188"/>
    </source>
</evidence>
<evidence type="ECO:0000313" key="15">
    <source>
        <dbReference type="EMBL" id="CAA2975497.1"/>
    </source>
</evidence>
<keyword evidence="6" id="KW-0645">Protease</keyword>
<dbReference type="InterPro" id="IPR036005">
    <property type="entry name" value="Creatinase/aminopeptidase-like"/>
</dbReference>
<comment type="caution">
    <text evidence="15">The sequence shown here is derived from an EMBL/GenBank/DDBJ whole genome shotgun (WGS) entry which is preliminary data.</text>
</comment>
<dbReference type="InterPro" id="IPR029149">
    <property type="entry name" value="Creatin/AminoP/Spt16_N"/>
</dbReference>
<protein>
    <recommendedName>
        <fullName evidence="4">Xaa-Pro aminopeptidase</fullName>
        <ecNumber evidence="4">3.4.11.9</ecNumber>
    </recommendedName>
</protein>
<dbReference type="SUPFAM" id="SSF53092">
    <property type="entry name" value="Creatinase/prolidase N-terminal domain"/>
    <property type="match status" value="1"/>
</dbReference>
<dbReference type="EMBL" id="CACTIH010002271">
    <property type="protein sequence ID" value="CAA2975497.1"/>
    <property type="molecule type" value="Genomic_DNA"/>
</dbReference>
<feature type="domain" description="Creatinase N-terminal" evidence="13">
    <location>
        <begin position="9"/>
        <end position="139"/>
    </location>
</feature>
<dbReference type="InterPro" id="IPR000587">
    <property type="entry name" value="Creatinase_N"/>
</dbReference>
<dbReference type="EC" id="3.4.11.9" evidence="4"/>
<dbReference type="Gramene" id="OE9A110423T1">
    <property type="protein sequence ID" value="OE9A110423C1"/>
    <property type="gene ID" value="OE9A110423"/>
</dbReference>
<dbReference type="InterPro" id="IPR000994">
    <property type="entry name" value="Pept_M24"/>
</dbReference>
<dbReference type="FunFam" id="3.90.230.10:FF:000007">
    <property type="entry name" value="Xaa-Pro aminopeptidase P"/>
    <property type="match status" value="1"/>
</dbReference>
<dbReference type="InterPro" id="IPR033740">
    <property type="entry name" value="Pept_M24B"/>
</dbReference>
<evidence type="ECO:0000256" key="6">
    <source>
        <dbReference type="ARBA" id="ARBA00022670"/>
    </source>
</evidence>
<keyword evidence="10" id="KW-0464">Manganese</keyword>
<name>A0A8S0R8M4_OLEEU</name>
<dbReference type="GO" id="GO:0006508">
    <property type="term" value="P:proteolysis"/>
    <property type="evidence" value="ECO:0007669"/>
    <property type="project" value="UniProtKB-KW"/>
</dbReference>
<keyword evidence="9" id="KW-0482">Metalloprotease</keyword>
<comment type="catalytic activity">
    <reaction evidence="1">
        <text>Release of any N-terminal amino acid, including proline, that is linked to proline, even from a dipeptide or tripeptide.</text>
        <dbReference type="EC" id="3.4.11.9"/>
    </reaction>
</comment>
<evidence type="ECO:0000256" key="5">
    <source>
        <dbReference type="ARBA" id="ARBA00022438"/>
    </source>
</evidence>
<dbReference type="InterPro" id="IPR001131">
    <property type="entry name" value="Peptidase_M24B_aminopep-P_CS"/>
</dbReference>
<evidence type="ECO:0000259" key="13">
    <source>
        <dbReference type="Pfam" id="PF01321"/>
    </source>
</evidence>
<sequence>MAEETLVALRSLMTSHSPKLDALVFPSEDYHQSEYVSARDKRREFVSGFTGSAGLALITANEALLWTDGRYFLHASQQLSDQWKLMRMGEDPAVDIWMANNLPKAAAIGVDPWCISVDTAKKWERAFSKKQQKLIQTSTNLVDEVWISRPLLEINPVIVHPREFSGSSVQEKLKDLREKLVQEKARAIIITALDEVAWLYNIRGTDVSYSPVVHAYAIVMLASAFFYLDTRKISSETSFYMEKNGIEVRDYNAVSSDVILLASDQLTPSSSIAILGRLGMITLKTGVWVDGTCCFALYSKLNVDKFLMQPSPLGLAKALKNPVEMEGLKNAHIRDGAAVVQYLVWLAKQLYINMQELYGASGYFTEGESVKKNDQPKYLKLTEVSVSDKLEEFRASKQHFRGLSFPTISSVGPNGAIIHYCPMVESCAELDPDSMYLFDSGAQYLDGTTDITRTVHFGKPISHEKACYTAVLKGHIGLGNARFPTGTTGHILDILARVPLWKDGLDYRHGTGHGIGSYLNVHEGPHQISFRPPARNVPLQPSMTVTDEPGYYEDGNFGIRLENVLIVKEADTKFNFGDKGYLSFEHITWVPYQRKLIDASLLVAEEIEWLNNYHSKCREILAPYLNATEKEWLNKATEPIGS</sequence>
<dbReference type="SUPFAM" id="SSF55920">
    <property type="entry name" value="Creatinase/aminopeptidase"/>
    <property type="match status" value="1"/>
</dbReference>
<keyword evidence="8" id="KW-0378">Hydrolase</keyword>
<feature type="domain" description="Peptidase M24 C-terminal" evidence="14">
    <location>
        <begin position="580"/>
        <end position="640"/>
    </location>
</feature>
<dbReference type="FunFam" id="3.40.350.10:FF:000010">
    <property type="entry name" value="Probable Xaa-Pro aminopeptidase P"/>
    <property type="match status" value="1"/>
</dbReference>
<evidence type="ECO:0000256" key="11">
    <source>
        <dbReference type="RuleBase" id="RU000590"/>
    </source>
</evidence>
<dbReference type="PANTHER" id="PTHR43763:SF12">
    <property type="entry name" value="AMINOPEPTIDASE P1"/>
    <property type="match status" value="1"/>
</dbReference>
<gene>
    <name evidence="15" type="ORF">OLEA9_A110423</name>
</gene>
<feature type="domain" description="Peptidase M24" evidence="12">
    <location>
        <begin position="380"/>
        <end position="569"/>
    </location>
</feature>
<reference evidence="15 16" key="1">
    <citation type="submission" date="2019-12" db="EMBL/GenBank/DDBJ databases">
        <authorList>
            <person name="Alioto T."/>
            <person name="Alioto T."/>
            <person name="Gomez Garrido J."/>
        </authorList>
    </citation>
    <scope>NUCLEOTIDE SEQUENCE [LARGE SCALE GENOMIC DNA]</scope>
</reference>
<dbReference type="Pfam" id="PF01321">
    <property type="entry name" value="Creatinase_N"/>
    <property type="match status" value="1"/>
</dbReference>
<evidence type="ECO:0000256" key="10">
    <source>
        <dbReference type="ARBA" id="ARBA00023211"/>
    </source>
</evidence>